<dbReference type="GO" id="GO:0005576">
    <property type="term" value="C:extracellular region"/>
    <property type="evidence" value="ECO:0007669"/>
    <property type="project" value="TreeGrafter"/>
</dbReference>
<dbReference type="CDD" id="cd05476">
    <property type="entry name" value="pepsin_A_like_plant"/>
    <property type="match status" value="1"/>
</dbReference>
<evidence type="ECO:0000256" key="7">
    <source>
        <dbReference type="RuleBase" id="RU000454"/>
    </source>
</evidence>
<dbReference type="PROSITE" id="PS00141">
    <property type="entry name" value="ASP_PROTEASE"/>
    <property type="match status" value="1"/>
</dbReference>
<dbReference type="EMBL" id="LR721782">
    <property type="protein sequence ID" value="VVW30158.1"/>
    <property type="molecule type" value="Genomic_DNA"/>
</dbReference>
<keyword evidence="2 7" id="KW-0645">Protease</keyword>
<gene>
    <name evidence="11" type="ORF">NYM_LOCUS17190</name>
</gene>
<dbReference type="OMA" id="PCHPFDC"/>
<dbReference type="OrthoDB" id="2747330at2759"/>
<dbReference type="SUPFAM" id="SSF50630">
    <property type="entry name" value="Acid proteases"/>
    <property type="match status" value="1"/>
</dbReference>
<dbReference type="InterPro" id="IPR032799">
    <property type="entry name" value="TAXi_C"/>
</dbReference>
<dbReference type="Pfam" id="PF14543">
    <property type="entry name" value="TAXi_N"/>
    <property type="match status" value="1"/>
</dbReference>
<feature type="domain" description="Peptidase A1" evidence="10">
    <location>
        <begin position="85"/>
        <end position="468"/>
    </location>
</feature>
<evidence type="ECO:0000256" key="4">
    <source>
        <dbReference type="ARBA" id="ARBA00022801"/>
    </source>
</evidence>
<accession>A0A5K1CUT3</accession>
<dbReference type="Gramene" id="NC4G0023570.1">
    <property type="protein sequence ID" value="NC4G0023570.1:cds"/>
    <property type="gene ID" value="NC4G0023570"/>
</dbReference>
<keyword evidence="4 7" id="KW-0378">Hydrolase</keyword>
<evidence type="ECO:0000256" key="2">
    <source>
        <dbReference type="ARBA" id="ARBA00022670"/>
    </source>
</evidence>
<evidence type="ECO:0000256" key="1">
    <source>
        <dbReference type="ARBA" id="ARBA00007447"/>
    </source>
</evidence>
<reference evidence="11" key="1">
    <citation type="submission" date="2019-09" db="EMBL/GenBank/DDBJ databases">
        <authorList>
            <person name="Zhang L."/>
        </authorList>
    </citation>
    <scope>NUCLEOTIDE SEQUENCE</scope>
</reference>
<feature type="signal peptide" evidence="9">
    <location>
        <begin position="1"/>
        <end position="20"/>
    </location>
</feature>
<evidence type="ECO:0000256" key="5">
    <source>
        <dbReference type="ARBA" id="ARBA00023180"/>
    </source>
</evidence>
<name>A0A5K1CUT3_9MAGN</name>
<protein>
    <recommendedName>
        <fullName evidence="10">Peptidase A1 domain-containing protein</fullName>
    </recommendedName>
</protein>
<dbReference type="PANTHER" id="PTHR47967">
    <property type="entry name" value="OS07G0603500 PROTEIN-RELATED"/>
    <property type="match status" value="1"/>
</dbReference>
<keyword evidence="3 7" id="KW-0064">Aspartyl protease</keyword>
<dbReference type="GO" id="GO:0006508">
    <property type="term" value="P:proteolysis"/>
    <property type="evidence" value="ECO:0007669"/>
    <property type="project" value="UniProtKB-KW"/>
</dbReference>
<sequence>MASAAPLLLLFLSLLFLVNAFPLSAPPPFLLLPLNHTLSQTQTAQPVHHLLKLSSLRSTARFRSFRHHHHNRRHRPVPLSPGSDYTLPLTIGQPPQTVQVYLDTGSDVVWMPCARFECILCEDKPRSPSPPLIPTASLSDIPCASPACSTAHSSAHSSDLCAIAGCSLDDLETSSCQKPCPPFYYAYADGSLIARLVSSRLHLQGAGIHFQNFTFGCAHSTLAEPVGVAGFGRGALSFPGQIAARRFSYCLVPHRFSSPHHRPSPLLLGRKPSASDEDDAGVSYTPLLPNPRKPYFYYVGLEGALVGNRWISAPESLRGVDSAGNGGLVVDSGTTFTTLPGEFFQRVKAEFVRGLGGSLERASDVEEASGVGPCYYVEGGDWRRTVPGLVLVFRGNASVELPKESYFFDLGSGGALHRGRAHGCFLVMGATEGENDDEGGGPAGLLGNFQQQDVEVIYDLEKRRIGFKRRDCGSMWDSL</sequence>
<dbReference type="Pfam" id="PF14541">
    <property type="entry name" value="TAXi_C"/>
    <property type="match status" value="1"/>
</dbReference>
<evidence type="ECO:0000256" key="3">
    <source>
        <dbReference type="ARBA" id="ARBA00022750"/>
    </source>
</evidence>
<dbReference type="InterPro" id="IPR032861">
    <property type="entry name" value="TAXi_N"/>
</dbReference>
<evidence type="ECO:0000259" key="10">
    <source>
        <dbReference type="PROSITE" id="PS51767"/>
    </source>
</evidence>
<evidence type="ECO:0000256" key="6">
    <source>
        <dbReference type="PIRSR" id="PIRSR601461-1"/>
    </source>
</evidence>
<feature type="active site" evidence="6">
    <location>
        <position position="103"/>
    </location>
</feature>
<dbReference type="InterPro" id="IPR001461">
    <property type="entry name" value="Aspartic_peptidase_A1"/>
</dbReference>
<dbReference type="GO" id="GO:0004190">
    <property type="term" value="F:aspartic-type endopeptidase activity"/>
    <property type="evidence" value="ECO:0007669"/>
    <property type="project" value="UniProtKB-KW"/>
</dbReference>
<evidence type="ECO:0000256" key="9">
    <source>
        <dbReference type="SAM" id="SignalP"/>
    </source>
</evidence>
<keyword evidence="5" id="KW-0325">Glycoprotein</keyword>
<evidence type="ECO:0000256" key="8">
    <source>
        <dbReference type="SAM" id="MobiDB-lite"/>
    </source>
</evidence>
<feature type="active site" evidence="6">
    <location>
        <position position="331"/>
    </location>
</feature>
<organism evidence="11">
    <name type="scientific">Nymphaea colorata</name>
    <name type="common">pocket water lily</name>
    <dbReference type="NCBI Taxonomy" id="210225"/>
    <lineage>
        <taxon>Eukaryota</taxon>
        <taxon>Viridiplantae</taxon>
        <taxon>Streptophyta</taxon>
        <taxon>Embryophyta</taxon>
        <taxon>Tracheophyta</taxon>
        <taxon>Spermatophyta</taxon>
        <taxon>Magnoliopsida</taxon>
        <taxon>Nymphaeales</taxon>
        <taxon>Nymphaeaceae</taxon>
        <taxon>Nymphaea</taxon>
    </lineage>
</organism>
<dbReference type="Gene3D" id="2.40.70.10">
    <property type="entry name" value="Acid Proteases"/>
    <property type="match status" value="2"/>
</dbReference>
<dbReference type="PRINTS" id="PR00792">
    <property type="entry name" value="PEPSIN"/>
</dbReference>
<evidence type="ECO:0000313" key="11">
    <source>
        <dbReference type="EMBL" id="VVW30158.1"/>
    </source>
</evidence>
<dbReference type="InterPro" id="IPR051708">
    <property type="entry name" value="Plant_Aspart_Prot_A1"/>
</dbReference>
<dbReference type="AlphaFoldDB" id="A0A5K1CUT3"/>
<keyword evidence="9" id="KW-0732">Signal</keyword>
<comment type="similarity">
    <text evidence="1 7">Belongs to the peptidase A1 family.</text>
</comment>
<dbReference type="PROSITE" id="PS51767">
    <property type="entry name" value="PEPTIDASE_A1"/>
    <property type="match status" value="1"/>
</dbReference>
<dbReference type="PANTHER" id="PTHR47967:SF26">
    <property type="entry name" value="PEPTIDASE A1 DOMAIN-CONTAINING PROTEIN"/>
    <property type="match status" value="1"/>
</dbReference>
<dbReference type="InterPro" id="IPR034161">
    <property type="entry name" value="Pepsin-like_plant"/>
</dbReference>
<dbReference type="InterPro" id="IPR001969">
    <property type="entry name" value="Aspartic_peptidase_AS"/>
</dbReference>
<feature type="chain" id="PRO_5023813203" description="Peptidase A1 domain-containing protein" evidence="9">
    <location>
        <begin position="21"/>
        <end position="479"/>
    </location>
</feature>
<feature type="region of interest" description="Disordered" evidence="8">
    <location>
        <begin position="259"/>
        <end position="282"/>
    </location>
</feature>
<proteinExistence type="inferred from homology"/>
<dbReference type="InterPro" id="IPR033121">
    <property type="entry name" value="PEPTIDASE_A1"/>
</dbReference>
<dbReference type="InterPro" id="IPR021109">
    <property type="entry name" value="Peptidase_aspartic_dom_sf"/>
</dbReference>